<proteinExistence type="predicted"/>
<dbReference type="GO" id="GO:0000976">
    <property type="term" value="F:transcription cis-regulatory region binding"/>
    <property type="evidence" value="ECO:0007669"/>
    <property type="project" value="TreeGrafter"/>
</dbReference>
<evidence type="ECO:0000256" key="3">
    <source>
        <dbReference type="ARBA" id="ARBA00023163"/>
    </source>
</evidence>
<accession>A0A418WC67</accession>
<name>A0A418WC67_9PROT</name>
<dbReference type="Proteomes" id="UP000284605">
    <property type="component" value="Unassembled WGS sequence"/>
</dbReference>
<dbReference type="PROSITE" id="PS01081">
    <property type="entry name" value="HTH_TETR_1"/>
    <property type="match status" value="1"/>
</dbReference>
<sequence length="206" mass="22514">MSRPDSKPADGCAVPKSDHIADAARRLFGRYGFRRTSMDDIAREAGVAKATLYLHFAGKEDVFRFMLARTRSLTEQKCLAAEQLAAPFRDRLAALLDAKFGCGYEWFGNAEHWAELYATIAAVELEENQAFEQAYLGRLKKLLTAAAHAGEISFSGIDLGPEAVAQTLFQAAMGAKTGGTATLDEYRARLRNIATLATAALDKHPR</sequence>
<dbReference type="PANTHER" id="PTHR30055:SF234">
    <property type="entry name" value="HTH-TYPE TRANSCRIPTIONAL REGULATOR BETI"/>
    <property type="match status" value="1"/>
</dbReference>
<keyword evidence="3" id="KW-0804">Transcription</keyword>
<evidence type="ECO:0000256" key="4">
    <source>
        <dbReference type="PROSITE-ProRule" id="PRU00335"/>
    </source>
</evidence>
<feature type="domain" description="HTH tetR-type" evidence="5">
    <location>
        <begin position="14"/>
        <end position="74"/>
    </location>
</feature>
<evidence type="ECO:0000259" key="5">
    <source>
        <dbReference type="PROSITE" id="PS50977"/>
    </source>
</evidence>
<dbReference type="FunFam" id="1.10.10.60:FF:000141">
    <property type="entry name" value="TetR family transcriptional regulator"/>
    <property type="match status" value="1"/>
</dbReference>
<keyword evidence="7" id="KW-1185">Reference proteome</keyword>
<evidence type="ECO:0000313" key="6">
    <source>
        <dbReference type="EMBL" id="RJF87633.1"/>
    </source>
</evidence>
<dbReference type="InterPro" id="IPR050109">
    <property type="entry name" value="HTH-type_TetR-like_transc_reg"/>
</dbReference>
<organism evidence="6 7">
    <name type="scientific">Oleomonas cavernae</name>
    <dbReference type="NCBI Taxonomy" id="2320859"/>
    <lineage>
        <taxon>Bacteria</taxon>
        <taxon>Pseudomonadati</taxon>
        <taxon>Pseudomonadota</taxon>
        <taxon>Alphaproteobacteria</taxon>
        <taxon>Acetobacterales</taxon>
        <taxon>Acetobacteraceae</taxon>
        <taxon>Oleomonas</taxon>
    </lineage>
</organism>
<dbReference type="AlphaFoldDB" id="A0A418WC67"/>
<evidence type="ECO:0000256" key="1">
    <source>
        <dbReference type="ARBA" id="ARBA00023015"/>
    </source>
</evidence>
<protein>
    <submittedName>
        <fullName evidence="6">TetR/AcrR family transcriptional regulator</fullName>
    </submittedName>
</protein>
<dbReference type="InterPro" id="IPR001647">
    <property type="entry name" value="HTH_TetR"/>
</dbReference>
<dbReference type="OrthoDB" id="7584337at2"/>
<dbReference type="PANTHER" id="PTHR30055">
    <property type="entry name" value="HTH-TYPE TRANSCRIPTIONAL REGULATOR RUTR"/>
    <property type="match status" value="1"/>
</dbReference>
<keyword evidence="2 4" id="KW-0238">DNA-binding</keyword>
<dbReference type="Pfam" id="PF00440">
    <property type="entry name" value="TetR_N"/>
    <property type="match status" value="1"/>
</dbReference>
<dbReference type="GO" id="GO:0003700">
    <property type="term" value="F:DNA-binding transcription factor activity"/>
    <property type="evidence" value="ECO:0007669"/>
    <property type="project" value="TreeGrafter"/>
</dbReference>
<feature type="DNA-binding region" description="H-T-H motif" evidence="4">
    <location>
        <begin position="37"/>
        <end position="56"/>
    </location>
</feature>
<dbReference type="InterPro" id="IPR009057">
    <property type="entry name" value="Homeodomain-like_sf"/>
</dbReference>
<evidence type="ECO:0000256" key="2">
    <source>
        <dbReference type="ARBA" id="ARBA00023125"/>
    </source>
</evidence>
<keyword evidence="1" id="KW-0805">Transcription regulation</keyword>
<dbReference type="PROSITE" id="PS50977">
    <property type="entry name" value="HTH_TETR_2"/>
    <property type="match status" value="1"/>
</dbReference>
<comment type="caution">
    <text evidence="6">The sequence shown here is derived from an EMBL/GenBank/DDBJ whole genome shotgun (WGS) entry which is preliminary data.</text>
</comment>
<dbReference type="SUPFAM" id="SSF46689">
    <property type="entry name" value="Homeodomain-like"/>
    <property type="match status" value="1"/>
</dbReference>
<reference evidence="6 7" key="1">
    <citation type="submission" date="2018-09" db="EMBL/GenBank/DDBJ databases">
        <authorList>
            <person name="Zhu H."/>
        </authorList>
    </citation>
    <scope>NUCLEOTIDE SEQUENCE [LARGE SCALE GENOMIC DNA]</scope>
    <source>
        <strain evidence="6 7">K1W22B-8</strain>
    </source>
</reference>
<dbReference type="RefSeq" id="WP_119778269.1">
    <property type="nucleotide sequence ID" value="NZ_QYUK01000011.1"/>
</dbReference>
<dbReference type="PRINTS" id="PR00455">
    <property type="entry name" value="HTHTETR"/>
</dbReference>
<dbReference type="InterPro" id="IPR023772">
    <property type="entry name" value="DNA-bd_HTH_TetR-type_CS"/>
</dbReference>
<dbReference type="EMBL" id="QYUK01000011">
    <property type="protein sequence ID" value="RJF87633.1"/>
    <property type="molecule type" value="Genomic_DNA"/>
</dbReference>
<dbReference type="Gene3D" id="1.10.357.10">
    <property type="entry name" value="Tetracycline Repressor, domain 2"/>
    <property type="match status" value="1"/>
</dbReference>
<evidence type="ECO:0000313" key="7">
    <source>
        <dbReference type="Proteomes" id="UP000284605"/>
    </source>
</evidence>
<gene>
    <name evidence="6" type="ORF">D3874_11880</name>
</gene>